<dbReference type="Proteomes" id="UP000636793">
    <property type="component" value="Unassembled WGS sequence"/>
</dbReference>
<dbReference type="PANTHER" id="PTHR30528">
    <property type="entry name" value="CYTOPLASMIC PROTEIN"/>
    <property type="match status" value="1"/>
</dbReference>
<accession>A0A916TA99</accession>
<evidence type="ECO:0000313" key="1">
    <source>
        <dbReference type="EMBL" id="GGB36052.1"/>
    </source>
</evidence>
<protein>
    <recommendedName>
        <fullName evidence="3">Winged helix-turn-helix domain-containing protein</fullName>
    </recommendedName>
</protein>
<keyword evidence="2" id="KW-1185">Reference proteome</keyword>
<dbReference type="PANTHER" id="PTHR30528:SF0">
    <property type="entry name" value="CYTOPLASMIC PROTEIN"/>
    <property type="match status" value="1"/>
</dbReference>
<dbReference type="Pfam" id="PF06224">
    <property type="entry name" value="AlkZ-like"/>
    <property type="match status" value="1"/>
</dbReference>
<evidence type="ECO:0000313" key="2">
    <source>
        <dbReference type="Proteomes" id="UP000636793"/>
    </source>
</evidence>
<proteinExistence type="predicted"/>
<reference evidence="1" key="1">
    <citation type="journal article" date="2014" name="Int. J. Syst. Evol. Microbiol.">
        <title>Complete genome sequence of Corynebacterium casei LMG S-19264T (=DSM 44701T), isolated from a smear-ripened cheese.</title>
        <authorList>
            <consortium name="US DOE Joint Genome Institute (JGI-PGF)"/>
            <person name="Walter F."/>
            <person name="Albersmeier A."/>
            <person name="Kalinowski J."/>
            <person name="Ruckert C."/>
        </authorList>
    </citation>
    <scope>NUCLEOTIDE SEQUENCE</scope>
    <source>
        <strain evidence="1">CGMCC 1.15085</strain>
    </source>
</reference>
<dbReference type="AlphaFoldDB" id="A0A916TA99"/>
<comment type="caution">
    <text evidence="1">The sequence shown here is derived from an EMBL/GenBank/DDBJ whole genome shotgun (WGS) entry which is preliminary data.</text>
</comment>
<gene>
    <name evidence="1" type="ORF">GCM10011492_28460</name>
</gene>
<name>A0A916TA99_9MICO</name>
<dbReference type="InterPro" id="IPR009351">
    <property type="entry name" value="AlkZ-like"/>
</dbReference>
<sequence>MRAQVLAAPRPADLLSVVRDLGSVQVDLTAAVAPSPELVCWSRLGAAYPLGGLEDLREAGEVVELHGRLLPAEDLRLHRAELADWGRHPRLEWQESVAEWVEANDLCRRDILDRLAEEAPLPAAAFDDTCEVPWRSTGWTNNQNVVRLIDFMEGRGEVAVTGRGERGERLWDLADRVYPETDTMPLEEALRERARRSLHALGLMRPKVFDLAGIQRKDIEPPGEPAVIEGVRGKWCVDPAQLDQPFKGRTALLSPLDRLVFDRKRMADTFEFDYQLEMYKPKAKRRWGYYALPILHGDRLVGKLDASADRPRGRLVVHAIHEDVPFSRTVRAAVDREIRSLARLLAIRVAS</sequence>
<reference evidence="1" key="2">
    <citation type="submission" date="2020-09" db="EMBL/GenBank/DDBJ databases">
        <authorList>
            <person name="Sun Q."/>
            <person name="Zhou Y."/>
        </authorList>
    </citation>
    <scope>NUCLEOTIDE SEQUENCE</scope>
    <source>
        <strain evidence="1">CGMCC 1.15085</strain>
    </source>
</reference>
<dbReference type="EMBL" id="BMHI01000004">
    <property type="protein sequence ID" value="GGB36052.1"/>
    <property type="molecule type" value="Genomic_DNA"/>
</dbReference>
<evidence type="ECO:0008006" key="3">
    <source>
        <dbReference type="Google" id="ProtNLM"/>
    </source>
</evidence>
<organism evidence="1 2">
    <name type="scientific">Flexivirga endophytica</name>
    <dbReference type="NCBI Taxonomy" id="1849103"/>
    <lineage>
        <taxon>Bacteria</taxon>
        <taxon>Bacillati</taxon>
        <taxon>Actinomycetota</taxon>
        <taxon>Actinomycetes</taxon>
        <taxon>Micrococcales</taxon>
        <taxon>Dermacoccaceae</taxon>
        <taxon>Flexivirga</taxon>
    </lineage>
</organism>